<dbReference type="EMBL" id="JH931102">
    <property type="protein sequence ID" value="EKM48391.1"/>
    <property type="molecule type" value="Genomic_DNA"/>
</dbReference>
<dbReference type="PANTHER" id="PTHR10039">
    <property type="entry name" value="AMELOGENIN"/>
    <property type="match status" value="1"/>
</dbReference>
<evidence type="ECO:0000313" key="3">
    <source>
        <dbReference type="Proteomes" id="UP000008370"/>
    </source>
</evidence>
<dbReference type="GeneID" id="18912009"/>
<dbReference type="HOGENOM" id="CLU_873061_0_0_1"/>
<dbReference type="STRING" id="650164.K5UG11"/>
<feature type="non-terminal residue" evidence="2">
    <location>
        <position position="1"/>
    </location>
</feature>
<sequence length="319" mass="36351">LPWLYVFAASRPEPHILSVLSNPSSADVVHHIRLEDTANSHDDVGRYLEETLPKIPSYGDYLEKHPDALERLISRAAGVFIFARITVNFLDEHHSHPEEWFELLLSGGSPAAMPLNALYLQILRSAFPPEDLRALPSEHKRLRSLLRFVALETESITSETIAFYERDLSASDISDMVDRLRSVLMIDQDGDVVPPHASFGEFLVDKHRCSDALYHVDKAEGHAHLACACLAAMSFENYIYRLRKPDLPPQLAHVNFGIMVTCWRRHVRQAAYTVELEEQLSQFVQDVRLALQIWHHGGLWSSFSRYSVQNVWDYLQVGG</sequence>
<dbReference type="KEGG" id="pco:PHACADRAFT_202870"/>
<dbReference type="Proteomes" id="UP000008370">
    <property type="component" value="Unassembled WGS sequence"/>
</dbReference>
<gene>
    <name evidence="2" type="ORF">PHACADRAFT_202870</name>
</gene>
<dbReference type="InParanoid" id="K5UG11"/>
<dbReference type="InterPro" id="IPR058056">
    <property type="entry name" value="WH_TANC1/2"/>
</dbReference>
<feature type="domain" description="TANC1/2-like winged helix" evidence="1">
    <location>
        <begin position="163"/>
        <end position="228"/>
    </location>
</feature>
<organism evidence="2 3">
    <name type="scientific">Phanerochaete carnosa (strain HHB-10118-sp)</name>
    <name type="common">White-rot fungus</name>
    <name type="synonym">Peniophora carnosa</name>
    <dbReference type="NCBI Taxonomy" id="650164"/>
    <lineage>
        <taxon>Eukaryota</taxon>
        <taxon>Fungi</taxon>
        <taxon>Dikarya</taxon>
        <taxon>Basidiomycota</taxon>
        <taxon>Agaricomycotina</taxon>
        <taxon>Agaricomycetes</taxon>
        <taxon>Polyporales</taxon>
        <taxon>Phanerochaetaceae</taxon>
        <taxon>Phanerochaete</taxon>
    </lineage>
</organism>
<dbReference type="AlphaFoldDB" id="K5UG11"/>
<evidence type="ECO:0000259" key="1">
    <source>
        <dbReference type="Pfam" id="PF25521"/>
    </source>
</evidence>
<proteinExistence type="predicted"/>
<dbReference type="Pfam" id="PF25521">
    <property type="entry name" value="WHD_TANC1"/>
    <property type="match status" value="1"/>
</dbReference>
<dbReference type="RefSeq" id="XP_007403056.1">
    <property type="nucleotide sequence ID" value="XM_007402994.1"/>
</dbReference>
<keyword evidence="3" id="KW-1185">Reference proteome</keyword>
<protein>
    <recommendedName>
        <fullName evidence="1">TANC1/2-like winged helix domain-containing protein</fullName>
    </recommendedName>
</protein>
<accession>K5UG11</accession>
<reference evidence="2 3" key="1">
    <citation type="journal article" date="2012" name="BMC Genomics">
        <title>Comparative genomics of the white-rot fungi, Phanerochaete carnosa and P. chrysosporium, to elucidate the genetic basis of the distinct wood types they colonize.</title>
        <authorList>
            <person name="Suzuki H."/>
            <person name="MacDonald J."/>
            <person name="Syed K."/>
            <person name="Salamov A."/>
            <person name="Hori C."/>
            <person name="Aerts A."/>
            <person name="Henrissat B."/>
            <person name="Wiebenga A."/>
            <person name="vanKuyk P.A."/>
            <person name="Barry K."/>
            <person name="Lindquist E."/>
            <person name="LaButti K."/>
            <person name="Lapidus A."/>
            <person name="Lucas S."/>
            <person name="Coutinho P."/>
            <person name="Gong Y."/>
            <person name="Samejima M."/>
            <person name="Mahadevan R."/>
            <person name="Abou-Zaid M."/>
            <person name="de Vries R.P."/>
            <person name="Igarashi K."/>
            <person name="Yadav J.S."/>
            <person name="Grigoriev I.V."/>
            <person name="Master E.R."/>
        </authorList>
    </citation>
    <scope>NUCLEOTIDE SEQUENCE [LARGE SCALE GENOMIC DNA]</scope>
    <source>
        <strain evidence="2 3">HHB-10118-sp</strain>
    </source>
</reference>
<name>K5UG11_PHACS</name>
<dbReference type="OrthoDB" id="3228837at2759"/>
<evidence type="ECO:0000313" key="2">
    <source>
        <dbReference type="EMBL" id="EKM48391.1"/>
    </source>
</evidence>